<dbReference type="Pfam" id="PF00534">
    <property type="entry name" value="Glycos_transf_1"/>
    <property type="match status" value="1"/>
</dbReference>
<feature type="domain" description="Glycosyl transferase family 1" evidence="2">
    <location>
        <begin position="267"/>
        <end position="418"/>
    </location>
</feature>
<dbReference type="PANTHER" id="PTHR46401:SF2">
    <property type="entry name" value="GLYCOSYLTRANSFERASE WBBK-RELATED"/>
    <property type="match status" value="1"/>
</dbReference>
<dbReference type="InterPro" id="IPR001296">
    <property type="entry name" value="Glyco_trans_1"/>
</dbReference>
<dbReference type="EMBL" id="JAJISD010000004">
    <property type="protein sequence ID" value="MCC8429618.1"/>
    <property type="molecule type" value="Genomic_DNA"/>
</dbReference>
<name>A0ABS8KVE4_9HYPH</name>
<reference evidence="3 4" key="1">
    <citation type="submission" date="2021-11" db="EMBL/GenBank/DDBJ databases">
        <authorList>
            <person name="Lee D.-H."/>
            <person name="Kim S.-B."/>
        </authorList>
    </citation>
    <scope>NUCLEOTIDE SEQUENCE [LARGE SCALE GENOMIC DNA]</scope>
    <source>
        <strain evidence="3 4">KCTC 52223</strain>
    </source>
</reference>
<accession>A0ABS8KVE4</accession>
<sequence length="448" mass="48904">MSARLLYDLTGLVHWYAYFRHPGGVQRVIEKVASSDVVRQSPAVEFVVRILGSDRFYRIAPELIAHLGSGRSSAISRLRRILAQGLRLATLPEMMSEGRHFHLPYLAAGLTRMEGLIEAWTEGAARESSPALDIVAPPGAQDALFNPGDLWWQKKYAATVAGLKKRTGVRIVQMIHDLYLIERPEWTPAGAVRIFARQLHGIAPSVDCWLTSSQFVRHQVQRYLADRSVPEKPIAVLPMGWDSFDALRDATRDRLSQRMVLERHGLTDRPFVLSVGTIEPRKNVPALLDATDGLRARFGDAMPLLVVAGGYGWKAAEVRARLAAGSRNGTLLWLDNLSDGDLGVLYRNALFTVMPSHGEGWGLAVQESLALGVPCIASSAGATREAGLDLATYFDPASAEGLARAMAAWISDGAALAAARDRIAQALATRRFPSWNDAGSVLLRSALS</sequence>
<keyword evidence="1" id="KW-0808">Transferase</keyword>
<proteinExistence type="predicted"/>
<comment type="caution">
    <text evidence="3">The sequence shown here is derived from an EMBL/GenBank/DDBJ whole genome shotgun (WGS) entry which is preliminary data.</text>
</comment>
<dbReference type="Proteomes" id="UP001198862">
    <property type="component" value="Unassembled WGS sequence"/>
</dbReference>
<dbReference type="SUPFAM" id="SSF53756">
    <property type="entry name" value="UDP-Glycosyltransferase/glycogen phosphorylase"/>
    <property type="match status" value="1"/>
</dbReference>
<protein>
    <submittedName>
        <fullName evidence="3">Glycosyltransferase family 4 protein</fullName>
    </submittedName>
</protein>
<dbReference type="CDD" id="cd03809">
    <property type="entry name" value="GT4_MtfB-like"/>
    <property type="match status" value="1"/>
</dbReference>
<dbReference type="Gene3D" id="3.40.50.2000">
    <property type="entry name" value="Glycogen Phosphorylase B"/>
    <property type="match status" value="1"/>
</dbReference>
<organism evidence="3 4">
    <name type="scientific">Reyranella aquatilis</name>
    <dbReference type="NCBI Taxonomy" id="2035356"/>
    <lineage>
        <taxon>Bacteria</taxon>
        <taxon>Pseudomonadati</taxon>
        <taxon>Pseudomonadota</taxon>
        <taxon>Alphaproteobacteria</taxon>
        <taxon>Hyphomicrobiales</taxon>
        <taxon>Reyranellaceae</taxon>
        <taxon>Reyranella</taxon>
    </lineage>
</organism>
<keyword evidence="4" id="KW-1185">Reference proteome</keyword>
<evidence type="ECO:0000256" key="1">
    <source>
        <dbReference type="ARBA" id="ARBA00022679"/>
    </source>
</evidence>
<dbReference type="RefSeq" id="WP_230550814.1">
    <property type="nucleotide sequence ID" value="NZ_JAJISD010000004.1"/>
</dbReference>
<evidence type="ECO:0000313" key="4">
    <source>
        <dbReference type="Proteomes" id="UP001198862"/>
    </source>
</evidence>
<dbReference type="PANTHER" id="PTHR46401">
    <property type="entry name" value="GLYCOSYLTRANSFERASE WBBK-RELATED"/>
    <property type="match status" value="1"/>
</dbReference>
<evidence type="ECO:0000259" key="2">
    <source>
        <dbReference type="Pfam" id="PF00534"/>
    </source>
</evidence>
<gene>
    <name evidence="3" type="ORF">LJ725_11625</name>
</gene>
<evidence type="ECO:0000313" key="3">
    <source>
        <dbReference type="EMBL" id="MCC8429618.1"/>
    </source>
</evidence>